<dbReference type="KEGG" id="ppp:112294874"/>
<keyword evidence="5" id="KW-1185">Reference proteome</keyword>
<dbReference type="PaxDb" id="3218-PP1S105_56V6.1"/>
<feature type="transmembrane region" description="Helical" evidence="1">
    <location>
        <begin position="47"/>
        <end position="73"/>
    </location>
</feature>
<reference evidence="2 5" key="1">
    <citation type="journal article" date="2008" name="Science">
        <title>The Physcomitrella genome reveals evolutionary insights into the conquest of land by plants.</title>
        <authorList>
            <person name="Rensing S."/>
            <person name="Lang D."/>
            <person name="Zimmer A."/>
            <person name="Terry A."/>
            <person name="Salamov A."/>
            <person name="Shapiro H."/>
            <person name="Nishiyama T."/>
            <person name="Perroud P.-F."/>
            <person name="Lindquist E."/>
            <person name="Kamisugi Y."/>
            <person name="Tanahashi T."/>
            <person name="Sakakibara K."/>
            <person name="Fujita T."/>
            <person name="Oishi K."/>
            <person name="Shin-I T."/>
            <person name="Kuroki Y."/>
            <person name="Toyoda A."/>
            <person name="Suzuki Y."/>
            <person name="Hashimoto A."/>
            <person name="Yamaguchi K."/>
            <person name="Sugano A."/>
            <person name="Kohara Y."/>
            <person name="Fujiyama A."/>
            <person name="Anterola A."/>
            <person name="Aoki S."/>
            <person name="Ashton N."/>
            <person name="Barbazuk W.B."/>
            <person name="Barker E."/>
            <person name="Bennetzen J."/>
            <person name="Bezanilla M."/>
            <person name="Blankenship R."/>
            <person name="Cho S.H."/>
            <person name="Dutcher S."/>
            <person name="Estelle M."/>
            <person name="Fawcett J.A."/>
            <person name="Gundlach H."/>
            <person name="Hanada K."/>
            <person name="Heyl A."/>
            <person name="Hicks K.A."/>
            <person name="Hugh J."/>
            <person name="Lohr M."/>
            <person name="Mayer K."/>
            <person name="Melkozernov A."/>
            <person name="Murata T."/>
            <person name="Nelson D."/>
            <person name="Pils B."/>
            <person name="Prigge M."/>
            <person name="Reiss B."/>
            <person name="Renner T."/>
            <person name="Rombauts S."/>
            <person name="Rushton P."/>
            <person name="Sanderfoot A."/>
            <person name="Schween G."/>
            <person name="Shiu S.-H."/>
            <person name="Stueber K."/>
            <person name="Theodoulou F.L."/>
            <person name="Tu H."/>
            <person name="Van de Peer Y."/>
            <person name="Verrier P.J."/>
            <person name="Waters E."/>
            <person name="Wood A."/>
            <person name="Yang L."/>
            <person name="Cove D."/>
            <person name="Cuming A."/>
            <person name="Hasebe M."/>
            <person name="Lucas S."/>
            <person name="Mishler D.B."/>
            <person name="Reski R."/>
            <person name="Grigoriev I."/>
            <person name="Quatrano R.S."/>
            <person name="Boore J.L."/>
        </authorList>
    </citation>
    <scope>NUCLEOTIDE SEQUENCE [LARGE SCALE GENOMIC DNA]</scope>
    <source>
        <strain evidence="3 5">cv. Gransden 2004</strain>
    </source>
</reference>
<evidence type="ECO:0000313" key="4">
    <source>
        <dbReference type="EnsemblPlants" id="Pp3c17_11302V3.1"/>
    </source>
</evidence>
<protein>
    <submittedName>
        <fullName evidence="2 3">Uncharacterized protein</fullName>
    </submittedName>
</protein>
<dbReference type="PANTHER" id="PTHR31060">
    <property type="entry name" value="OSJNBA0011J08.25 PROTEIN-RELATED"/>
    <property type="match status" value="1"/>
</dbReference>
<reference evidence="2 5" key="2">
    <citation type="journal article" date="2018" name="Plant J.">
        <title>The Physcomitrella patens chromosome-scale assembly reveals moss genome structure and evolution.</title>
        <authorList>
            <person name="Lang D."/>
            <person name="Ullrich K.K."/>
            <person name="Murat F."/>
            <person name="Fuchs J."/>
            <person name="Jenkins J."/>
            <person name="Haas F.B."/>
            <person name="Piednoel M."/>
            <person name="Gundlach H."/>
            <person name="Van Bel M."/>
            <person name="Meyberg R."/>
            <person name="Vives C."/>
            <person name="Morata J."/>
            <person name="Symeonidi A."/>
            <person name="Hiss M."/>
            <person name="Muchero W."/>
            <person name="Kamisugi Y."/>
            <person name="Saleh O."/>
            <person name="Blanc G."/>
            <person name="Decker E.L."/>
            <person name="van Gessel N."/>
            <person name="Grimwood J."/>
            <person name="Hayes R.D."/>
            <person name="Graham S.W."/>
            <person name="Gunter L.E."/>
            <person name="McDaniel S.F."/>
            <person name="Hoernstein S.N.W."/>
            <person name="Larsson A."/>
            <person name="Li F.W."/>
            <person name="Perroud P.F."/>
            <person name="Phillips J."/>
            <person name="Ranjan P."/>
            <person name="Rokshar D.S."/>
            <person name="Rothfels C.J."/>
            <person name="Schneider L."/>
            <person name="Shu S."/>
            <person name="Stevenson D.W."/>
            <person name="Thummler F."/>
            <person name="Tillich M."/>
            <person name="Villarreal Aguilar J.C."/>
            <person name="Widiez T."/>
            <person name="Wong G.K."/>
            <person name="Wymore A."/>
            <person name="Zhang Y."/>
            <person name="Zimmer A.D."/>
            <person name="Quatrano R.S."/>
            <person name="Mayer K.F.X."/>
            <person name="Goodstein D."/>
            <person name="Casacuberta J.M."/>
            <person name="Vandepoele K."/>
            <person name="Reski R."/>
            <person name="Cuming A.C."/>
            <person name="Tuskan G.A."/>
            <person name="Maumus F."/>
            <person name="Salse J."/>
            <person name="Schmutz J."/>
            <person name="Rensing S.A."/>
        </authorList>
    </citation>
    <scope>NUCLEOTIDE SEQUENCE [LARGE SCALE GENOMIC DNA]</scope>
    <source>
        <strain evidence="3 5">cv. Gransden 2004</strain>
    </source>
</reference>
<name>A0A2K1J3G8_PHYPA</name>
<accession>A0A2K1J3G8</accession>
<organism evidence="2">
    <name type="scientific">Physcomitrium patens</name>
    <name type="common">Spreading-leaved earth moss</name>
    <name type="synonym">Physcomitrella patens</name>
    <dbReference type="NCBI Taxonomy" id="3218"/>
    <lineage>
        <taxon>Eukaryota</taxon>
        <taxon>Viridiplantae</taxon>
        <taxon>Streptophyta</taxon>
        <taxon>Embryophyta</taxon>
        <taxon>Bryophyta</taxon>
        <taxon>Bryophytina</taxon>
        <taxon>Bryopsida</taxon>
        <taxon>Funariidae</taxon>
        <taxon>Funariales</taxon>
        <taxon>Funariaceae</taxon>
        <taxon>Physcomitrium</taxon>
    </lineage>
</organism>
<evidence type="ECO:0000313" key="2">
    <source>
        <dbReference type="EMBL" id="PNR36075.1"/>
    </source>
</evidence>
<dbReference type="FunCoup" id="A0A2K1J3G8">
    <property type="interactions" value="12"/>
</dbReference>
<dbReference type="RefSeq" id="XP_024401599.1">
    <property type="nucleotide sequence ID" value="XM_024545831.2"/>
</dbReference>
<dbReference type="PANTHER" id="PTHR31060:SF4">
    <property type="entry name" value="1,8-CINEOLE SYNTHASE"/>
    <property type="match status" value="1"/>
</dbReference>
<dbReference type="OrthoDB" id="678132at2759"/>
<keyword evidence="1" id="KW-0812">Transmembrane</keyword>
<evidence type="ECO:0000256" key="1">
    <source>
        <dbReference type="SAM" id="Phobius"/>
    </source>
</evidence>
<dbReference type="AlphaFoldDB" id="A0A2K1J3G8"/>
<dbReference type="EnsemblPlants" id="Pp3c17_11300V3.1">
    <property type="protein sequence ID" value="Pp3c17_11300V3.1"/>
    <property type="gene ID" value="Pp3c17_11300"/>
</dbReference>
<proteinExistence type="predicted"/>
<evidence type="ECO:0000313" key="5">
    <source>
        <dbReference type="Proteomes" id="UP000006727"/>
    </source>
</evidence>
<evidence type="ECO:0000313" key="3">
    <source>
        <dbReference type="EnsemblPlants" id="Pp3c17_11300V3.1"/>
    </source>
</evidence>
<reference evidence="3" key="3">
    <citation type="submission" date="2020-12" db="UniProtKB">
        <authorList>
            <consortium name="EnsemblPlants"/>
        </authorList>
    </citation>
    <scope>IDENTIFICATION</scope>
</reference>
<dbReference type="EnsemblPlants" id="Pp3c17_11302V3.1">
    <property type="protein sequence ID" value="Pp3c17_11302V3.1"/>
    <property type="gene ID" value="Pp3c17_11302"/>
</dbReference>
<dbReference type="InterPro" id="IPR038920">
    <property type="entry name" value="At3g05675-like"/>
</dbReference>
<dbReference type="EMBL" id="ABEU02000017">
    <property type="protein sequence ID" value="PNR36075.1"/>
    <property type="molecule type" value="Genomic_DNA"/>
</dbReference>
<sequence>MASGGEMSSWEGYHGGALPWIPTLRRVGGSGVEEELDTRRHGLSHKLYSSCMLVLWMLACCANFVLVLLGSLVPVPDLTSALQKLTSAVGKEWDPSVVARRTVGWGESGRGGDRRCRVPAVSQNPIGRALSHVLTLVNDVPSSSSKYAFLQDLTDRVVEENKVEGVKYDAINQAALQKGFARTINLLGQSLESRRQHYSFFGRLVSHLPSGGIFPISTFPRPLANIQTLIAHILPPFNSWTPGHIRNEAVLLANLSDPDTAVKFARELLWIAEKLQGCSGTEVAAQQWSSESSLAELALCASPRVQMYLVRLSALLCKDLLGNTKFPRETCLQLVLTWLPLLCNANHGGDGPIFSSQEKENAERELERLVSALPEMDQEQVLSTWLQAYAMSQSDWPNLINCFHTWCLASRKLEVEISNALEEGSKEK</sequence>
<gene>
    <name evidence="4" type="primary">LOC112294874</name>
    <name evidence="2" type="ORF">PHYPA_021925</name>
</gene>
<dbReference type="GO" id="GO:0016567">
    <property type="term" value="P:protein ubiquitination"/>
    <property type="evidence" value="ECO:0007669"/>
    <property type="project" value="UniProtKB-UniPathway"/>
</dbReference>
<dbReference type="GeneID" id="112294874"/>
<dbReference type="Proteomes" id="UP000006727">
    <property type="component" value="Chromosome 17"/>
</dbReference>
<keyword evidence="1" id="KW-1133">Transmembrane helix</keyword>
<dbReference type="OMA" id="LACCANF"/>
<keyword evidence="1" id="KW-0472">Membrane</keyword>
<dbReference type="UniPathway" id="UPA00143"/>
<dbReference type="Gramene" id="Pp3c17_11302V3.1">
    <property type="protein sequence ID" value="Pp3c17_11302V3.1"/>
    <property type="gene ID" value="Pp3c17_11302"/>
</dbReference>
<dbReference type="Gramene" id="Pp3c17_11300V3.1">
    <property type="protein sequence ID" value="Pp3c17_11300V3.1"/>
    <property type="gene ID" value="Pp3c17_11300"/>
</dbReference>